<keyword evidence="1" id="KW-1133">Transmembrane helix</keyword>
<gene>
    <name evidence="2" type="ORF">ACOC_LOCUS7328</name>
</gene>
<proteinExistence type="predicted"/>
<evidence type="ECO:0000313" key="4">
    <source>
        <dbReference type="WBParaSite" id="ACOC_0000732701-mRNA-1"/>
    </source>
</evidence>
<feature type="transmembrane region" description="Helical" evidence="1">
    <location>
        <begin position="34"/>
        <end position="56"/>
    </location>
</feature>
<sequence length="84" mass="9317">MRSGREGAKERENEEKTERIRGCQPLVPFIRRPAALVFALSVIPPTLALSVSITLYNERHRGKFSSLSSDSEGVEIAVAYLVQS</sequence>
<reference evidence="4" key="1">
    <citation type="submission" date="2017-02" db="UniProtKB">
        <authorList>
            <consortium name="WormBaseParasite"/>
        </authorList>
    </citation>
    <scope>IDENTIFICATION</scope>
</reference>
<keyword evidence="1" id="KW-0812">Transmembrane</keyword>
<accession>A0A0R3PPY4</accession>
<dbReference type="EMBL" id="UYYA01004028">
    <property type="protein sequence ID" value="VDM58913.1"/>
    <property type="molecule type" value="Genomic_DNA"/>
</dbReference>
<reference evidence="2 3" key="2">
    <citation type="submission" date="2018-11" db="EMBL/GenBank/DDBJ databases">
        <authorList>
            <consortium name="Pathogen Informatics"/>
        </authorList>
    </citation>
    <scope>NUCLEOTIDE SEQUENCE [LARGE SCALE GENOMIC DNA]</scope>
    <source>
        <strain evidence="2 3">Costa Rica</strain>
    </source>
</reference>
<evidence type="ECO:0000313" key="2">
    <source>
        <dbReference type="EMBL" id="VDM58913.1"/>
    </source>
</evidence>
<dbReference type="WBParaSite" id="ACOC_0000732701-mRNA-1">
    <property type="protein sequence ID" value="ACOC_0000732701-mRNA-1"/>
    <property type="gene ID" value="ACOC_0000732701"/>
</dbReference>
<keyword evidence="1" id="KW-0472">Membrane</keyword>
<name>A0A0R3PPY4_ANGCS</name>
<keyword evidence="3" id="KW-1185">Reference proteome</keyword>
<dbReference type="AlphaFoldDB" id="A0A0R3PPY4"/>
<evidence type="ECO:0000256" key="1">
    <source>
        <dbReference type="SAM" id="Phobius"/>
    </source>
</evidence>
<protein>
    <submittedName>
        <fullName evidence="2 4">Uncharacterized protein</fullName>
    </submittedName>
</protein>
<organism evidence="4">
    <name type="scientific">Angiostrongylus costaricensis</name>
    <name type="common">Nematode worm</name>
    <dbReference type="NCBI Taxonomy" id="334426"/>
    <lineage>
        <taxon>Eukaryota</taxon>
        <taxon>Metazoa</taxon>
        <taxon>Ecdysozoa</taxon>
        <taxon>Nematoda</taxon>
        <taxon>Chromadorea</taxon>
        <taxon>Rhabditida</taxon>
        <taxon>Rhabditina</taxon>
        <taxon>Rhabditomorpha</taxon>
        <taxon>Strongyloidea</taxon>
        <taxon>Metastrongylidae</taxon>
        <taxon>Angiostrongylus</taxon>
    </lineage>
</organism>
<evidence type="ECO:0000313" key="3">
    <source>
        <dbReference type="Proteomes" id="UP000267027"/>
    </source>
</evidence>
<dbReference type="Proteomes" id="UP000267027">
    <property type="component" value="Unassembled WGS sequence"/>
</dbReference>